<evidence type="ECO:0000259" key="7">
    <source>
        <dbReference type="Pfam" id="PF14527"/>
    </source>
</evidence>
<comment type="similarity">
    <text evidence="4">Belongs to the WhiA family.</text>
</comment>
<evidence type="ECO:0000256" key="2">
    <source>
        <dbReference type="ARBA" id="ARBA00023125"/>
    </source>
</evidence>
<dbReference type="Gene3D" id="3.10.28.10">
    <property type="entry name" value="Homing endonucleases"/>
    <property type="match status" value="1"/>
</dbReference>
<feature type="domain" description="WhiA LAGLIDADG-like" evidence="7">
    <location>
        <begin position="124"/>
        <end position="215"/>
    </location>
</feature>
<dbReference type="PANTHER" id="PTHR37307:SF1">
    <property type="entry name" value="CELL DIVISION PROTEIN WHIA-RELATED"/>
    <property type="match status" value="1"/>
</dbReference>
<dbReference type="EMBL" id="SODD01000012">
    <property type="protein sequence ID" value="TDW20571.1"/>
    <property type="molecule type" value="Genomic_DNA"/>
</dbReference>
<accession>A0A4R7ZUD9</accession>
<evidence type="ECO:0000256" key="4">
    <source>
        <dbReference type="HAMAP-Rule" id="MF_01420"/>
    </source>
</evidence>
<dbReference type="Pfam" id="PF02650">
    <property type="entry name" value="HTH_WhiA"/>
    <property type="match status" value="1"/>
</dbReference>
<keyword evidence="9" id="KW-1185">Reference proteome</keyword>
<dbReference type="AlphaFoldDB" id="A0A4R7ZUD9"/>
<organism evidence="8 9">
    <name type="scientific">Breznakia blatticola</name>
    <dbReference type="NCBI Taxonomy" id="1754012"/>
    <lineage>
        <taxon>Bacteria</taxon>
        <taxon>Bacillati</taxon>
        <taxon>Bacillota</taxon>
        <taxon>Erysipelotrichia</taxon>
        <taxon>Erysipelotrichales</taxon>
        <taxon>Erysipelotrichaceae</taxon>
        <taxon>Breznakia</taxon>
    </lineage>
</organism>
<sequence length="311" mass="35799">MSFTSDVKKEICLYDWNDECKKALLSAFLQLSASLHFTSEGTAISAQTENVSTAKYIYQIIKELYQVETQLSIIKKMKLKKNNIYVIRIKTKALEILKDLDIMNDEGLNETPSKKIVKNEDCVRAYLAGAFLSNGSVNSPVKSNYHLEISTTHTALAKYLAKQMNRFHLSAKVTKRRNHEMVYIKASDKISDFLKIVGASNSLFAFEDTRIQRDFMNSLTRLDNCELANEVKTIKAAQKQLEDIDWIDNYGGLENLPEGLQRVAYTRKEHPEANLNELCQFYEEQYNESISKSGIRHRLNKIRDIAQDYKR</sequence>
<feature type="domain" description="Sporulation transcription regulator WhiA N-terminal" evidence="6">
    <location>
        <begin position="19"/>
        <end position="103"/>
    </location>
</feature>
<dbReference type="HAMAP" id="MF_01420">
    <property type="entry name" value="HTH_type_WhiA"/>
    <property type="match status" value="1"/>
</dbReference>
<dbReference type="InterPro" id="IPR023054">
    <property type="entry name" value="Sporulation_regulator_WhiA_C"/>
</dbReference>
<dbReference type="RefSeq" id="WP_134169120.1">
    <property type="nucleotide sequence ID" value="NZ_SODD01000012.1"/>
</dbReference>
<dbReference type="InterPro" id="IPR027434">
    <property type="entry name" value="Homing_endonucl"/>
</dbReference>
<dbReference type="Pfam" id="PF14527">
    <property type="entry name" value="LAGLIDADG_WhiA"/>
    <property type="match status" value="1"/>
</dbReference>
<dbReference type="InterPro" id="IPR018478">
    <property type="entry name" value="Sporu_reg_WhiA_N_dom"/>
</dbReference>
<dbReference type="GO" id="GO:0051301">
    <property type="term" value="P:cell division"/>
    <property type="evidence" value="ECO:0007669"/>
    <property type="project" value="UniProtKB-UniRule"/>
</dbReference>
<keyword evidence="1 4" id="KW-0132">Cell division</keyword>
<dbReference type="InterPro" id="IPR039518">
    <property type="entry name" value="WhiA_LAGLIDADG_dom"/>
</dbReference>
<keyword evidence="3 4" id="KW-0131">Cell cycle</keyword>
<dbReference type="Proteomes" id="UP000294743">
    <property type="component" value="Unassembled WGS sequence"/>
</dbReference>
<proteinExistence type="inferred from homology"/>
<dbReference type="OrthoDB" id="401278at2"/>
<dbReference type="PANTHER" id="PTHR37307">
    <property type="entry name" value="CELL DIVISION PROTEIN WHIA-RELATED"/>
    <property type="match status" value="1"/>
</dbReference>
<name>A0A4R7ZUD9_9FIRM</name>
<evidence type="ECO:0000313" key="8">
    <source>
        <dbReference type="EMBL" id="TDW20571.1"/>
    </source>
</evidence>
<dbReference type="GO" id="GO:0043937">
    <property type="term" value="P:regulation of sporulation"/>
    <property type="evidence" value="ECO:0007669"/>
    <property type="project" value="InterPro"/>
</dbReference>
<dbReference type="GO" id="GO:0003677">
    <property type="term" value="F:DNA binding"/>
    <property type="evidence" value="ECO:0007669"/>
    <property type="project" value="UniProtKB-UniRule"/>
</dbReference>
<dbReference type="NCBIfam" id="TIGR00647">
    <property type="entry name" value="DNA_bind_WhiA"/>
    <property type="match status" value="1"/>
</dbReference>
<gene>
    <name evidence="4" type="primary">whiA</name>
    <name evidence="8" type="ORF">EDD63_11237</name>
</gene>
<comment type="function">
    <text evidence="4">Involved in cell division and chromosome segregation.</text>
</comment>
<evidence type="ECO:0000313" key="9">
    <source>
        <dbReference type="Proteomes" id="UP000294743"/>
    </source>
</evidence>
<dbReference type="Pfam" id="PF10298">
    <property type="entry name" value="WhiA_N"/>
    <property type="match status" value="1"/>
</dbReference>
<dbReference type="InterPro" id="IPR003802">
    <property type="entry name" value="Sporulation_regulator_WhiA"/>
</dbReference>
<comment type="caution">
    <text evidence="8">The sequence shown here is derived from an EMBL/GenBank/DDBJ whole genome shotgun (WGS) entry which is preliminary data.</text>
</comment>
<dbReference type="SUPFAM" id="SSF55608">
    <property type="entry name" value="Homing endonucleases"/>
    <property type="match status" value="1"/>
</dbReference>
<evidence type="ECO:0000259" key="6">
    <source>
        <dbReference type="Pfam" id="PF10298"/>
    </source>
</evidence>
<evidence type="ECO:0000256" key="1">
    <source>
        <dbReference type="ARBA" id="ARBA00022618"/>
    </source>
</evidence>
<evidence type="ECO:0000256" key="3">
    <source>
        <dbReference type="ARBA" id="ARBA00023306"/>
    </source>
</evidence>
<evidence type="ECO:0000259" key="5">
    <source>
        <dbReference type="Pfam" id="PF02650"/>
    </source>
</evidence>
<protein>
    <recommendedName>
        <fullName evidence="4">Probable cell division protein WhiA</fullName>
    </recommendedName>
</protein>
<reference evidence="8 9" key="1">
    <citation type="submission" date="2019-03" db="EMBL/GenBank/DDBJ databases">
        <title>Genomic Encyclopedia of Type Strains, Phase IV (KMG-IV): sequencing the most valuable type-strain genomes for metagenomic binning, comparative biology and taxonomic classification.</title>
        <authorList>
            <person name="Goeker M."/>
        </authorList>
    </citation>
    <scope>NUCLEOTIDE SEQUENCE [LARGE SCALE GENOMIC DNA]</scope>
    <source>
        <strain evidence="8 9">DSM 28867</strain>
    </source>
</reference>
<feature type="domain" description="Sporulation regulator WhiA C-terminal" evidence="5">
    <location>
        <begin position="220"/>
        <end position="306"/>
    </location>
</feature>
<keyword evidence="2 4" id="KW-0238">DNA-binding</keyword>